<evidence type="ECO:0000313" key="2">
    <source>
        <dbReference type="EMBL" id="KAL1513235.1"/>
    </source>
</evidence>
<evidence type="ECO:0000256" key="1">
    <source>
        <dbReference type="SAM" id="MobiDB-lite"/>
    </source>
</evidence>
<name>A0ABD1F6N9_HYPHA</name>
<organism evidence="2 3">
    <name type="scientific">Hypothenemus hampei</name>
    <name type="common">Coffee berry borer</name>
    <dbReference type="NCBI Taxonomy" id="57062"/>
    <lineage>
        <taxon>Eukaryota</taxon>
        <taxon>Metazoa</taxon>
        <taxon>Ecdysozoa</taxon>
        <taxon>Arthropoda</taxon>
        <taxon>Hexapoda</taxon>
        <taxon>Insecta</taxon>
        <taxon>Pterygota</taxon>
        <taxon>Neoptera</taxon>
        <taxon>Endopterygota</taxon>
        <taxon>Coleoptera</taxon>
        <taxon>Polyphaga</taxon>
        <taxon>Cucujiformia</taxon>
        <taxon>Curculionidae</taxon>
        <taxon>Scolytinae</taxon>
        <taxon>Hypothenemus</taxon>
    </lineage>
</organism>
<evidence type="ECO:0000313" key="3">
    <source>
        <dbReference type="Proteomes" id="UP001566132"/>
    </source>
</evidence>
<dbReference type="EMBL" id="JBDJPC010000002">
    <property type="protein sequence ID" value="KAL1513235.1"/>
    <property type="molecule type" value="Genomic_DNA"/>
</dbReference>
<comment type="caution">
    <text evidence="2">The sequence shown here is derived from an EMBL/GenBank/DDBJ whole genome shotgun (WGS) entry which is preliminary data.</text>
</comment>
<proteinExistence type="predicted"/>
<protein>
    <submittedName>
        <fullName evidence="2">Uncharacterized protein</fullName>
    </submittedName>
</protein>
<dbReference type="AlphaFoldDB" id="A0ABD1F6N9"/>
<sequence>MLGHQVIQEEAHLDAMQRVWQGGRRNTSSSTAFFEQINETDDILTLSRQNQNSRNNICAPPPQERPCSDIESDNDFLECHDSGFDFKQYESLEDLYLKLDGSNLRDLPAHYTVCALLPHQFPVCGVYIDQRIVPGFKYKVRPLPPVGEKSTINKCLFKNKALKLQSIGRGFARRITFESDNGQLNCNDNYFYSDNRPEGYAFELEVISEGDKFTIFDLNQEPQGIVEVLKVEGPQLETICLFTKQGIEKRANVKFTGKVEFYDTGVAKPMLLSGVAIALKPKGKPYAEVTKVVNVNIQKRRLQLIPGIRNNYRRVTVRGADIKDVPTKYTMTGLEPYELPVVGTYVDPRIIPGFSYKIRPNNKKYKLFGDRALRLISIGMGYAKRLTFESDSLNDPDNYLWSDNHPDGLGLEPRAVCKGMKFFVTTGDQTIGEATVFRDDKPHFEERSEKVPTASGQYAFVKHIHIDVICHVQLSRPGGGSSEQDSYLMRISGVAVVRKEPKASIAKIVEINNIGLDSELYILFSQMHKEIKFIPRTT</sequence>
<feature type="region of interest" description="Disordered" evidence="1">
    <location>
        <begin position="52"/>
        <end position="71"/>
    </location>
</feature>
<gene>
    <name evidence="2" type="ORF">ABEB36_002669</name>
</gene>
<reference evidence="2 3" key="1">
    <citation type="submission" date="2024-05" db="EMBL/GenBank/DDBJ databases">
        <title>Genetic variation in Jamaican populations of the coffee berry borer (Hypothenemus hampei).</title>
        <authorList>
            <person name="Errbii M."/>
            <person name="Myrie A."/>
        </authorList>
    </citation>
    <scope>NUCLEOTIDE SEQUENCE [LARGE SCALE GENOMIC DNA]</scope>
    <source>
        <strain evidence="2">JA-Hopewell-2020-01-JO</strain>
        <tissue evidence="2">Whole body</tissue>
    </source>
</reference>
<keyword evidence="3" id="KW-1185">Reference proteome</keyword>
<dbReference type="Proteomes" id="UP001566132">
    <property type="component" value="Unassembled WGS sequence"/>
</dbReference>
<accession>A0ABD1F6N9</accession>